<dbReference type="PANTHER" id="PTHR43976">
    <property type="entry name" value="SHORT CHAIN DEHYDROGENASE"/>
    <property type="match status" value="1"/>
</dbReference>
<dbReference type="AlphaFoldDB" id="A0A1I6KB59"/>
<gene>
    <name evidence="4" type="ORF">SAMN05192580_1529</name>
</gene>
<dbReference type="PANTHER" id="PTHR43976:SF16">
    <property type="entry name" value="SHORT-CHAIN DEHYDROGENASE_REDUCTASE FAMILY PROTEIN"/>
    <property type="match status" value="1"/>
</dbReference>
<evidence type="ECO:0000256" key="3">
    <source>
        <dbReference type="RuleBase" id="RU000363"/>
    </source>
</evidence>
<dbReference type="OrthoDB" id="9793825at2"/>
<keyword evidence="2" id="KW-0560">Oxidoreductase</keyword>
<dbReference type="SUPFAM" id="SSF51735">
    <property type="entry name" value="NAD(P)-binding Rossmann-fold domains"/>
    <property type="match status" value="1"/>
</dbReference>
<dbReference type="PROSITE" id="PS00061">
    <property type="entry name" value="ADH_SHORT"/>
    <property type="match status" value="1"/>
</dbReference>
<dbReference type="PRINTS" id="PR00080">
    <property type="entry name" value="SDRFAMILY"/>
</dbReference>
<dbReference type="InterPro" id="IPR036291">
    <property type="entry name" value="NAD(P)-bd_dom_sf"/>
</dbReference>
<sequence>MKSVLITGASGGFGSDVALELARSGWHVFAGIRDIGKAAHLVERLVDHAPPGAIIPVVLDVTQQDSIDEAVASVLDATDGVLDALLNNAGYSVLGAFEDLDDTDCRAQMETNFFGTLAVTRAVLPAMRVAQRGRIVIVSSNAVNAPHPLLTMYAASKWALEGWAEGLAMELSPFGVEVVVVQPGAHRTPFANHVQFVQPTGSAYKKWLDAVLPSVADLDEWGRDPALATKPIVEAICNKGVRFRCAVGEDVQTFSALKSMAPYETRAFVVRSIINAPAPNAFTDKENLNTTERHVLEEIVARVAAYAADSRAGDIIAKTFGLR</sequence>
<evidence type="ECO:0000313" key="5">
    <source>
        <dbReference type="Proteomes" id="UP000198824"/>
    </source>
</evidence>
<accession>A0A1I6KB59</accession>
<dbReference type="EMBL" id="FOZG01000001">
    <property type="protein sequence ID" value="SFR88459.1"/>
    <property type="molecule type" value="Genomic_DNA"/>
</dbReference>
<dbReference type="RefSeq" id="WP_093313874.1">
    <property type="nucleotide sequence ID" value="NZ_FOZG01000001.1"/>
</dbReference>
<dbReference type="CDD" id="cd05374">
    <property type="entry name" value="17beta-HSD-like_SDR_c"/>
    <property type="match status" value="1"/>
</dbReference>
<evidence type="ECO:0000256" key="2">
    <source>
        <dbReference type="ARBA" id="ARBA00023002"/>
    </source>
</evidence>
<organism evidence="4 5">
    <name type="scientific">Sphingomonas jatrophae</name>
    <dbReference type="NCBI Taxonomy" id="1166337"/>
    <lineage>
        <taxon>Bacteria</taxon>
        <taxon>Pseudomonadati</taxon>
        <taxon>Pseudomonadota</taxon>
        <taxon>Alphaproteobacteria</taxon>
        <taxon>Sphingomonadales</taxon>
        <taxon>Sphingomonadaceae</taxon>
        <taxon>Sphingomonas</taxon>
    </lineage>
</organism>
<evidence type="ECO:0000313" key="4">
    <source>
        <dbReference type="EMBL" id="SFR88459.1"/>
    </source>
</evidence>
<dbReference type="InterPro" id="IPR051911">
    <property type="entry name" value="SDR_oxidoreductase"/>
</dbReference>
<dbReference type="GO" id="GO:0016491">
    <property type="term" value="F:oxidoreductase activity"/>
    <property type="evidence" value="ECO:0007669"/>
    <property type="project" value="UniProtKB-KW"/>
</dbReference>
<reference evidence="4 5" key="1">
    <citation type="submission" date="2016-10" db="EMBL/GenBank/DDBJ databases">
        <authorList>
            <person name="de Groot N.N."/>
        </authorList>
    </citation>
    <scope>NUCLEOTIDE SEQUENCE [LARGE SCALE GENOMIC DNA]</scope>
    <source>
        <strain evidence="4 5">S5-249</strain>
    </source>
</reference>
<dbReference type="Gene3D" id="3.40.50.720">
    <property type="entry name" value="NAD(P)-binding Rossmann-like Domain"/>
    <property type="match status" value="1"/>
</dbReference>
<protein>
    <submittedName>
        <fullName evidence="4">Short-chain dehydrogenase</fullName>
    </submittedName>
</protein>
<comment type="similarity">
    <text evidence="1 3">Belongs to the short-chain dehydrogenases/reductases (SDR) family.</text>
</comment>
<dbReference type="Proteomes" id="UP000198824">
    <property type="component" value="Unassembled WGS sequence"/>
</dbReference>
<dbReference type="Pfam" id="PF00106">
    <property type="entry name" value="adh_short"/>
    <property type="match status" value="1"/>
</dbReference>
<proteinExistence type="inferred from homology"/>
<dbReference type="STRING" id="1166337.SAMN05192580_1529"/>
<keyword evidence="5" id="KW-1185">Reference proteome</keyword>
<dbReference type="PRINTS" id="PR00081">
    <property type="entry name" value="GDHRDH"/>
</dbReference>
<name>A0A1I6KB59_9SPHN</name>
<evidence type="ECO:0000256" key="1">
    <source>
        <dbReference type="ARBA" id="ARBA00006484"/>
    </source>
</evidence>
<dbReference type="InterPro" id="IPR020904">
    <property type="entry name" value="Sc_DH/Rdtase_CS"/>
</dbReference>
<dbReference type="InterPro" id="IPR002347">
    <property type="entry name" value="SDR_fam"/>
</dbReference>